<dbReference type="Pfam" id="PF10961">
    <property type="entry name" value="SelK_SelG"/>
    <property type="match status" value="1"/>
</dbReference>
<sequence length="107" mass="11002">MPYVDSHGRVHATPPLLSRMFLALRNLWLALCLFVATLLNPTATHADRPSSSLAERDRRRRDEGASRGGGGGSGRTTGARIGGLGGGPMVNVNTGGGCCGGLGGVQM</sequence>
<gene>
    <name evidence="2" type="ORF">RHTO0S_01e13806g</name>
</gene>
<reference evidence="2" key="1">
    <citation type="journal article" date="2014" name="Genome Announc.">
        <title>Draft genome sequence of Rhodosporidium toruloides CECT1137, an oleaginous yeast of biotechnological interest.</title>
        <authorList>
            <person name="Morin N."/>
            <person name="Calcas X."/>
            <person name="Devillers H."/>
            <person name="Durrens P."/>
            <person name="Sherman D.J."/>
            <person name="Nicaud J.-M."/>
            <person name="Neuveglise C."/>
        </authorList>
    </citation>
    <scope>NUCLEOTIDE SEQUENCE</scope>
    <source>
        <strain evidence="2">CECT1137</strain>
    </source>
</reference>
<evidence type="ECO:0000256" key="1">
    <source>
        <dbReference type="SAM" id="MobiDB-lite"/>
    </source>
</evidence>
<protein>
    <submittedName>
        <fullName evidence="2">RHTO0S01e13806g1_1</fullName>
    </submittedName>
</protein>
<dbReference type="EMBL" id="LK052936">
    <property type="protein sequence ID" value="CDR36079.1"/>
    <property type="molecule type" value="Genomic_DNA"/>
</dbReference>
<organism evidence="2">
    <name type="scientific">Rhodotorula toruloides</name>
    <name type="common">Yeast</name>
    <name type="synonym">Rhodosporidium toruloides</name>
    <dbReference type="NCBI Taxonomy" id="5286"/>
    <lineage>
        <taxon>Eukaryota</taxon>
        <taxon>Fungi</taxon>
        <taxon>Dikarya</taxon>
        <taxon>Basidiomycota</taxon>
        <taxon>Pucciniomycotina</taxon>
        <taxon>Microbotryomycetes</taxon>
        <taxon>Sporidiobolales</taxon>
        <taxon>Sporidiobolaceae</taxon>
        <taxon>Rhodotorula</taxon>
    </lineage>
</organism>
<feature type="compositionally biased region" description="Gly residues" evidence="1">
    <location>
        <begin position="66"/>
        <end position="86"/>
    </location>
</feature>
<dbReference type="AlphaFoldDB" id="A0A061AEU0"/>
<accession>A0A061AEU0</accession>
<feature type="compositionally biased region" description="Polar residues" evidence="1">
    <location>
        <begin position="43"/>
        <end position="53"/>
    </location>
</feature>
<dbReference type="InterPro" id="IPR024491">
    <property type="entry name" value="Se_SelK/SelG"/>
</dbReference>
<proteinExistence type="predicted"/>
<feature type="compositionally biased region" description="Basic and acidic residues" evidence="1">
    <location>
        <begin position="54"/>
        <end position="65"/>
    </location>
</feature>
<evidence type="ECO:0000313" key="2">
    <source>
        <dbReference type="EMBL" id="CDR36079.1"/>
    </source>
</evidence>
<feature type="region of interest" description="Disordered" evidence="1">
    <location>
        <begin position="43"/>
        <end position="86"/>
    </location>
</feature>
<name>A0A061AEU0_RHOTO</name>